<sequence length="892" mass="96940">MEGRLTDHFAHVAHGNLFCTGSLFLRWEAANAMVVDKVRRVIASTRRRVLRRHGWQTARHSKAALIDQALGGSLQDLAFHKCSVGEKRRMLGVLPEFRVVNLMHRRAAARTIEAFLRSWILRRKAARRAKGTHLVVRYRHIGPKGGFTTTERQIWDPSRLPLGTFFKLIKVYGISALAFHKESKLEEMLHALYCLWLINPAVLTTLLCTFLVGDIALPFLKNRVRSLLGHVIASIMLPRKKPAAQAPAKQTSAASDAGPVHEDPTEEAAAVAGPPPPVLGELTKETFDVVLVGTGVVESIVSAAAALVGRKVLHLDEHEYYGGDEATLTLQELEAEDAPKGSFRMLESKPWHGTAWQSIADGDARCMRSFNIDLNARLVLCRGVMVDSLVRSGVARYLEFKPLDETYMLDVDDHVLAVPCSKAAVFKSKDLSMMEKRQLMRFLQHALDAATVDGAGGETDAVRFRNEAHLNQGRSLARPQNKVDRGYDGVASGDMQQDFAAYLQEVCGLSPRLLNSIIYAVALEPQAQGVSVDAGMRRVKEYLGALGRFGSTAFLCPDYGTSEISQAFCRMSSVHGGIFVLRQRVLRTTVPAPQPSNTERLAEVHLASGEVVKARNVVVGPVAQRHTAASGLVEVRKLVILDGPVVSLVGASDGSEADRKSLGALIGASRCGGHHDPRERVFPELARCALVIPPQHSVASNPNPIHVVQLDSGVNAAAHGFFSVNLSSMFTSERDGQACLARTLDHLLQLANAKVAGLALDAARGMEKVWEVTVARPLTAGGDDADADACATERADPVVHVRPVAAGLATADFVREAQQVFGRVCPGEPFLPSEEDRAAVAAPAMATTSAGDADELMGFVSRVKVPQPADLRWFRWLGGKCQCEENTTYLTF</sequence>
<dbReference type="SUPFAM" id="SSF51905">
    <property type="entry name" value="FAD/NAD(P)-binding domain"/>
    <property type="match status" value="1"/>
</dbReference>
<dbReference type="Gene3D" id="3.30.519.10">
    <property type="entry name" value="Guanine Nucleotide Dissociation Inhibitor, domain 2"/>
    <property type="match status" value="1"/>
</dbReference>
<dbReference type="Proteomes" id="UP001642464">
    <property type="component" value="Unassembled WGS sequence"/>
</dbReference>
<evidence type="ECO:0000256" key="2">
    <source>
        <dbReference type="SAM" id="MobiDB-lite"/>
    </source>
</evidence>
<gene>
    <name evidence="3" type="ORF">SCF082_LOCUS6696</name>
</gene>
<comment type="caution">
    <text evidence="3">The sequence shown here is derived from an EMBL/GenBank/DDBJ whole genome shotgun (WGS) entry which is preliminary data.</text>
</comment>
<proteinExistence type="inferred from homology"/>
<organism evidence="3 4">
    <name type="scientific">Durusdinium trenchii</name>
    <dbReference type="NCBI Taxonomy" id="1381693"/>
    <lineage>
        <taxon>Eukaryota</taxon>
        <taxon>Sar</taxon>
        <taxon>Alveolata</taxon>
        <taxon>Dinophyceae</taxon>
        <taxon>Suessiales</taxon>
        <taxon>Symbiodiniaceae</taxon>
        <taxon>Durusdinium</taxon>
    </lineage>
</organism>
<dbReference type="Pfam" id="PF00996">
    <property type="entry name" value="GDI"/>
    <property type="match status" value="2"/>
</dbReference>
<feature type="compositionally biased region" description="Low complexity" evidence="2">
    <location>
        <begin position="246"/>
        <end position="255"/>
    </location>
</feature>
<feature type="region of interest" description="Disordered" evidence="2">
    <location>
        <begin position="246"/>
        <end position="275"/>
    </location>
</feature>
<keyword evidence="4" id="KW-1185">Reference proteome</keyword>
<dbReference type="PROSITE" id="PS50096">
    <property type="entry name" value="IQ"/>
    <property type="match status" value="1"/>
</dbReference>
<evidence type="ECO:0000313" key="4">
    <source>
        <dbReference type="Proteomes" id="UP001642464"/>
    </source>
</evidence>
<dbReference type="InterPro" id="IPR036188">
    <property type="entry name" value="FAD/NAD-bd_sf"/>
</dbReference>
<dbReference type="PANTHER" id="PTHR11787">
    <property type="entry name" value="RAB GDP-DISSOCIATION INHIBITOR"/>
    <property type="match status" value="1"/>
</dbReference>
<dbReference type="InterPro" id="IPR018203">
    <property type="entry name" value="GDP_dissociation_inhibitor"/>
</dbReference>
<reference evidence="3 4" key="1">
    <citation type="submission" date="2024-02" db="EMBL/GenBank/DDBJ databases">
        <authorList>
            <person name="Chen Y."/>
            <person name="Shah S."/>
            <person name="Dougan E. K."/>
            <person name="Thang M."/>
            <person name="Chan C."/>
        </authorList>
    </citation>
    <scope>NUCLEOTIDE SEQUENCE [LARGE SCALE GENOMIC DNA]</scope>
</reference>
<dbReference type="Gene3D" id="3.50.50.60">
    <property type="entry name" value="FAD/NAD(P)-binding domain"/>
    <property type="match status" value="2"/>
</dbReference>
<dbReference type="PANTHER" id="PTHR11787:SF4">
    <property type="entry name" value="CHM, RAB ESCORT PROTEIN 1"/>
    <property type="match status" value="1"/>
</dbReference>
<dbReference type="PRINTS" id="PR00891">
    <property type="entry name" value="RABGDIREP"/>
</dbReference>
<evidence type="ECO:0000256" key="1">
    <source>
        <dbReference type="ARBA" id="ARBA00005593"/>
    </source>
</evidence>
<comment type="similarity">
    <text evidence="1">Belongs to the Rab GDI family.</text>
</comment>
<protein>
    <submittedName>
        <fullName evidence="3">Rab proteins geranylgeranyltransferase component A (Rab escort protein homolog) (REP)</fullName>
    </submittedName>
</protein>
<name>A0ABP0IEW8_9DINO</name>
<dbReference type="EMBL" id="CAXAMM010003672">
    <property type="protein sequence ID" value="CAK9000883.1"/>
    <property type="molecule type" value="Genomic_DNA"/>
</dbReference>
<accession>A0ABP0IEW8</accession>
<evidence type="ECO:0000313" key="3">
    <source>
        <dbReference type="EMBL" id="CAK9000883.1"/>
    </source>
</evidence>